<organism evidence="2">
    <name type="scientific">marine metagenome</name>
    <dbReference type="NCBI Taxonomy" id="408172"/>
    <lineage>
        <taxon>unclassified sequences</taxon>
        <taxon>metagenomes</taxon>
        <taxon>ecological metagenomes</taxon>
    </lineage>
</organism>
<dbReference type="AlphaFoldDB" id="A0A381SHV7"/>
<name>A0A381SHV7_9ZZZZ</name>
<dbReference type="EMBL" id="UINC01003133">
    <property type="protein sequence ID" value="SVA03640.1"/>
    <property type="molecule type" value="Genomic_DNA"/>
</dbReference>
<evidence type="ECO:0000313" key="2">
    <source>
        <dbReference type="EMBL" id="SVA03640.1"/>
    </source>
</evidence>
<dbReference type="CDD" id="cd02440">
    <property type="entry name" value="AdoMet_MTases"/>
    <property type="match status" value="1"/>
</dbReference>
<dbReference type="PANTHER" id="PTHR43861:SF1">
    <property type="entry name" value="TRANS-ACONITATE 2-METHYLTRANSFERASE"/>
    <property type="match status" value="1"/>
</dbReference>
<protein>
    <recommendedName>
        <fullName evidence="1">Methyltransferase type 11 domain-containing protein</fullName>
    </recommendedName>
</protein>
<sequence>MKFNNSHVDLDEIEEFTIAHYEDNAESFQVGTKDHDVSQNIDAFLSALPKEKNLDILDFGCGPGRDMCVFKSMGHRPVGLDGSKEFCKMAEQQSDCPTLNQQFLNLKLEEKSFDGIFANASLFHVPSKELPRVLNELHCALRKDGILFSSNPRGNAEGWQGQRYGHYMEFEASETFLQQSGFKIIEHFYRPAGMPREHQPWLAIVSQRQDPK</sequence>
<dbReference type="GO" id="GO:0008757">
    <property type="term" value="F:S-adenosylmethionine-dependent methyltransferase activity"/>
    <property type="evidence" value="ECO:0007669"/>
    <property type="project" value="InterPro"/>
</dbReference>
<dbReference type="Gene3D" id="3.40.50.150">
    <property type="entry name" value="Vaccinia Virus protein VP39"/>
    <property type="match status" value="1"/>
</dbReference>
<dbReference type="InterPro" id="IPR013216">
    <property type="entry name" value="Methyltransf_11"/>
</dbReference>
<proteinExistence type="predicted"/>
<dbReference type="InterPro" id="IPR029063">
    <property type="entry name" value="SAM-dependent_MTases_sf"/>
</dbReference>
<feature type="domain" description="Methyltransferase type 11" evidence="1">
    <location>
        <begin position="57"/>
        <end position="148"/>
    </location>
</feature>
<evidence type="ECO:0000259" key="1">
    <source>
        <dbReference type="Pfam" id="PF08241"/>
    </source>
</evidence>
<dbReference type="PANTHER" id="PTHR43861">
    <property type="entry name" value="TRANS-ACONITATE 2-METHYLTRANSFERASE-RELATED"/>
    <property type="match status" value="1"/>
</dbReference>
<dbReference type="SUPFAM" id="SSF53335">
    <property type="entry name" value="S-adenosyl-L-methionine-dependent methyltransferases"/>
    <property type="match status" value="1"/>
</dbReference>
<dbReference type="Pfam" id="PF08241">
    <property type="entry name" value="Methyltransf_11"/>
    <property type="match status" value="1"/>
</dbReference>
<gene>
    <name evidence="2" type="ORF">METZ01_LOCUS56494</name>
</gene>
<reference evidence="2" key="1">
    <citation type="submission" date="2018-05" db="EMBL/GenBank/DDBJ databases">
        <authorList>
            <person name="Lanie J.A."/>
            <person name="Ng W.-L."/>
            <person name="Kazmierczak K.M."/>
            <person name="Andrzejewski T.M."/>
            <person name="Davidsen T.M."/>
            <person name="Wayne K.J."/>
            <person name="Tettelin H."/>
            <person name="Glass J.I."/>
            <person name="Rusch D."/>
            <person name="Podicherti R."/>
            <person name="Tsui H.-C.T."/>
            <person name="Winkler M.E."/>
        </authorList>
    </citation>
    <scope>NUCLEOTIDE SEQUENCE</scope>
</reference>
<accession>A0A381SHV7</accession>